<feature type="transmembrane region" description="Helical" evidence="7">
    <location>
        <begin position="80"/>
        <end position="100"/>
    </location>
</feature>
<dbReference type="AlphaFoldDB" id="A0A9D2NB16"/>
<feature type="transmembrane region" description="Helical" evidence="7">
    <location>
        <begin position="283"/>
        <end position="304"/>
    </location>
</feature>
<feature type="transmembrane region" description="Helical" evidence="7">
    <location>
        <begin position="106"/>
        <end position="126"/>
    </location>
</feature>
<protein>
    <submittedName>
        <fullName evidence="9">Sugar transferase</fullName>
    </submittedName>
</protein>
<keyword evidence="3 9" id="KW-0808">Transferase</keyword>
<evidence type="ECO:0000313" key="10">
    <source>
        <dbReference type="Proteomes" id="UP000823849"/>
    </source>
</evidence>
<dbReference type="Pfam" id="PF13727">
    <property type="entry name" value="CoA_binding_3"/>
    <property type="match status" value="1"/>
</dbReference>
<dbReference type="PANTHER" id="PTHR30576:SF10">
    <property type="entry name" value="SLL5057 PROTEIN"/>
    <property type="match status" value="1"/>
</dbReference>
<name>A0A9D2NB16_9FIRM</name>
<dbReference type="Pfam" id="PF02397">
    <property type="entry name" value="Bac_transf"/>
    <property type="match status" value="1"/>
</dbReference>
<dbReference type="GO" id="GO:0016020">
    <property type="term" value="C:membrane"/>
    <property type="evidence" value="ECO:0007669"/>
    <property type="project" value="UniProtKB-SubCell"/>
</dbReference>
<accession>A0A9D2NB16</accession>
<dbReference type="InterPro" id="IPR017475">
    <property type="entry name" value="EPS_sugar_tfrase"/>
</dbReference>
<evidence type="ECO:0000256" key="1">
    <source>
        <dbReference type="ARBA" id="ARBA00004141"/>
    </source>
</evidence>
<gene>
    <name evidence="9" type="ORF">H9705_07310</name>
</gene>
<keyword evidence="5 7" id="KW-1133">Transmembrane helix</keyword>
<dbReference type="PANTHER" id="PTHR30576">
    <property type="entry name" value="COLANIC BIOSYNTHESIS UDP-GLUCOSE LIPID CARRIER TRANSFERASE"/>
    <property type="match status" value="1"/>
</dbReference>
<reference evidence="9" key="2">
    <citation type="submission" date="2021-04" db="EMBL/GenBank/DDBJ databases">
        <authorList>
            <person name="Gilroy R."/>
        </authorList>
    </citation>
    <scope>NUCLEOTIDE SEQUENCE</scope>
    <source>
        <strain evidence="9">CHK185-5351</strain>
    </source>
</reference>
<comment type="caution">
    <text evidence="9">The sequence shown here is derived from an EMBL/GenBank/DDBJ whole genome shotgun (WGS) entry which is preliminary data.</text>
</comment>
<dbReference type="GO" id="GO:0016780">
    <property type="term" value="F:phosphotransferase activity, for other substituted phosphate groups"/>
    <property type="evidence" value="ECO:0007669"/>
    <property type="project" value="TreeGrafter"/>
</dbReference>
<evidence type="ECO:0000256" key="7">
    <source>
        <dbReference type="SAM" id="Phobius"/>
    </source>
</evidence>
<dbReference type="NCBIfam" id="TIGR03025">
    <property type="entry name" value="EPS_sugtrans"/>
    <property type="match status" value="1"/>
</dbReference>
<feature type="transmembrane region" description="Helical" evidence="7">
    <location>
        <begin position="12"/>
        <end position="31"/>
    </location>
</feature>
<evidence type="ECO:0000256" key="4">
    <source>
        <dbReference type="ARBA" id="ARBA00022692"/>
    </source>
</evidence>
<keyword evidence="6 7" id="KW-0472">Membrane</keyword>
<evidence type="ECO:0000256" key="3">
    <source>
        <dbReference type="ARBA" id="ARBA00022679"/>
    </source>
</evidence>
<dbReference type="EMBL" id="DWWU01000031">
    <property type="protein sequence ID" value="HJC15617.1"/>
    <property type="molecule type" value="Genomic_DNA"/>
</dbReference>
<keyword evidence="4 7" id="KW-0812">Transmembrane</keyword>
<evidence type="ECO:0000256" key="2">
    <source>
        <dbReference type="ARBA" id="ARBA00006464"/>
    </source>
</evidence>
<comment type="subcellular location">
    <subcellularLocation>
        <location evidence="1">Membrane</location>
        <topology evidence="1">Multi-pass membrane protein</topology>
    </subcellularLocation>
</comment>
<evidence type="ECO:0000313" key="9">
    <source>
        <dbReference type="EMBL" id="HJC15617.1"/>
    </source>
</evidence>
<feature type="domain" description="Bacterial sugar transferase" evidence="8">
    <location>
        <begin position="278"/>
        <end position="467"/>
    </location>
</feature>
<comment type="similarity">
    <text evidence="2">Belongs to the bacterial sugar transferase family.</text>
</comment>
<organism evidence="9 10">
    <name type="scientific">Candidatus Fusicatenibacter intestinigallinarum</name>
    <dbReference type="NCBI Taxonomy" id="2838598"/>
    <lineage>
        <taxon>Bacteria</taxon>
        <taxon>Bacillati</taxon>
        <taxon>Bacillota</taxon>
        <taxon>Clostridia</taxon>
        <taxon>Lachnospirales</taxon>
        <taxon>Lachnospiraceae</taxon>
        <taxon>Fusicatenibacter</taxon>
    </lineage>
</organism>
<sequence length="472" mass="54570">MYQQKQKFQNLLLMIIDAACIVASYLFVSFVRLKCRPNPMSLSMNDVVGTLWLVFLAYFCVFIFFNMNQYLMQRDKYEEFVYVIKVNIFMAAVLAVIFFLARQMDYLSRGVWMFTVIGNIVLMYAGHLGIKQILKRQYALGDKQHMYLITTSDRVEKVLEQLKSTEEFCPYAVRIAILDEDRRGEIIGGFPVVASMENLFDDARREIVDVAYINISYSTGESLEGFIEEFEKMGITVQLNINVLEGKEGFGKRIDMIGDYPVVSFAPRFFDYNKLVMKRMIDIVGALVGLVITAVVTVFLAPVLKLESPGPLFFKQKRVGKNGRYFYIYKFRSMYKDAEARKAALMEKNEMKGLMFKMTDDPRVTKVGKFIRATSIDELPQFWNILKGDMSLVGTRPPTVDEFQQYEARHKRRLSMKPGLTGMWQVSGRSNIEDFEEVVRMDLDYIDNWSLQLDAQILLKTIVVIFKKVGAK</sequence>
<feature type="transmembrane region" description="Helical" evidence="7">
    <location>
        <begin position="51"/>
        <end position="68"/>
    </location>
</feature>
<dbReference type="Proteomes" id="UP000823849">
    <property type="component" value="Unassembled WGS sequence"/>
</dbReference>
<evidence type="ECO:0000259" key="8">
    <source>
        <dbReference type="Pfam" id="PF02397"/>
    </source>
</evidence>
<proteinExistence type="inferred from homology"/>
<evidence type="ECO:0000256" key="5">
    <source>
        <dbReference type="ARBA" id="ARBA00022989"/>
    </source>
</evidence>
<reference evidence="9" key="1">
    <citation type="journal article" date="2021" name="PeerJ">
        <title>Extensive microbial diversity within the chicken gut microbiome revealed by metagenomics and culture.</title>
        <authorList>
            <person name="Gilroy R."/>
            <person name="Ravi A."/>
            <person name="Getino M."/>
            <person name="Pursley I."/>
            <person name="Horton D.L."/>
            <person name="Alikhan N.F."/>
            <person name="Baker D."/>
            <person name="Gharbi K."/>
            <person name="Hall N."/>
            <person name="Watson M."/>
            <person name="Adriaenssens E.M."/>
            <person name="Foster-Nyarko E."/>
            <person name="Jarju S."/>
            <person name="Secka A."/>
            <person name="Antonio M."/>
            <person name="Oren A."/>
            <person name="Chaudhuri R.R."/>
            <person name="La Ragione R."/>
            <person name="Hildebrand F."/>
            <person name="Pallen M.J."/>
        </authorList>
    </citation>
    <scope>NUCLEOTIDE SEQUENCE</scope>
    <source>
        <strain evidence="9">CHK185-5351</strain>
    </source>
</reference>
<dbReference type="InterPro" id="IPR003362">
    <property type="entry name" value="Bact_transf"/>
</dbReference>
<evidence type="ECO:0000256" key="6">
    <source>
        <dbReference type="ARBA" id="ARBA00023136"/>
    </source>
</evidence>